<name>A0ABT3H3E0_9RHOB</name>
<sequence>MNAQRKAVGGSRFLYDSFDLAQARIDAQERVEDERRAGLEYRLTRIEDELRRLEKRLWLAVYGVASGVLVHGAVAFVATQM</sequence>
<protein>
    <recommendedName>
        <fullName evidence="4">Haemolysin XhlA</fullName>
    </recommendedName>
</protein>
<evidence type="ECO:0000256" key="1">
    <source>
        <dbReference type="SAM" id="Phobius"/>
    </source>
</evidence>
<dbReference type="Proteomes" id="UP001208938">
    <property type="component" value="Unassembled WGS sequence"/>
</dbReference>
<dbReference type="EMBL" id="JAPDFL010000001">
    <property type="protein sequence ID" value="MCW1934326.1"/>
    <property type="molecule type" value="Genomic_DNA"/>
</dbReference>
<evidence type="ECO:0000313" key="2">
    <source>
        <dbReference type="EMBL" id="MCW1934326.1"/>
    </source>
</evidence>
<accession>A0ABT3H3E0</accession>
<gene>
    <name evidence="2" type="ORF">OKW52_19230</name>
</gene>
<dbReference type="RefSeq" id="WP_264507132.1">
    <property type="nucleotide sequence ID" value="NZ_JAPDFL010000001.1"/>
</dbReference>
<reference evidence="2 3" key="1">
    <citation type="submission" date="2022-10" db="EMBL/GenBank/DDBJ databases">
        <title>Pararhodobacter sp. nov., isolated from marine algae.</title>
        <authorList>
            <person name="Choi B.J."/>
            <person name="Kim J.M."/>
            <person name="Lee J.K."/>
            <person name="Choi D.G."/>
            <person name="Jeon C.O."/>
        </authorList>
    </citation>
    <scope>NUCLEOTIDE SEQUENCE [LARGE SCALE GENOMIC DNA]</scope>
    <source>
        <strain evidence="2 3">ZQ420</strain>
    </source>
</reference>
<proteinExistence type="predicted"/>
<comment type="caution">
    <text evidence="2">The sequence shown here is derived from an EMBL/GenBank/DDBJ whole genome shotgun (WGS) entry which is preliminary data.</text>
</comment>
<keyword evidence="1" id="KW-1133">Transmembrane helix</keyword>
<evidence type="ECO:0008006" key="4">
    <source>
        <dbReference type="Google" id="ProtNLM"/>
    </source>
</evidence>
<organism evidence="2 3">
    <name type="scientific">Pararhodobacter zhoushanensis</name>
    <dbReference type="NCBI Taxonomy" id="2479545"/>
    <lineage>
        <taxon>Bacteria</taxon>
        <taxon>Pseudomonadati</taxon>
        <taxon>Pseudomonadota</taxon>
        <taxon>Alphaproteobacteria</taxon>
        <taxon>Rhodobacterales</taxon>
        <taxon>Paracoccaceae</taxon>
        <taxon>Pararhodobacter</taxon>
    </lineage>
</organism>
<evidence type="ECO:0000313" key="3">
    <source>
        <dbReference type="Proteomes" id="UP001208938"/>
    </source>
</evidence>
<keyword evidence="1" id="KW-0812">Transmembrane</keyword>
<keyword evidence="3" id="KW-1185">Reference proteome</keyword>
<keyword evidence="1" id="KW-0472">Membrane</keyword>
<feature type="transmembrane region" description="Helical" evidence="1">
    <location>
        <begin position="57"/>
        <end position="78"/>
    </location>
</feature>